<accession>A0ABM9G8B1</accession>
<evidence type="ECO:0000313" key="1">
    <source>
        <dbReference type="EMBL" id="CAH8248174.1"/>
    </source>
</evidence>
<comment type="caution">
    <text evidence="1">The sequence shown here is derived from an EMBL/GenBank/DDBJ whole genome shotgun (WGS) entry which is preliminary data.</text>
</comment>
<evidence type="ECO:0000313" key="2">
    <source>
        <dbReference type="Proteomes" id="UP001154322"/>
    </source>
</evidence>
<organism evidence="1 2">
    <name type="scientific">Paenibacillus melissococcoides</name>
    <dbReference type="NCBI Taxonomy" id="2912268"/>
    <lineage>
        <taxon>Bacteria</taxon>
        <taxon>Bacillati</taxon>
        <taxon>Bacillota</taxon>
        <taxon>Bacilli</taxon>
        <taxon>Bacillales</taxon>
        <taxon>Paenibacillaceae</taxon>
        <taxon>Paenibacillus</taxon>
    </lineage>
</organism>
<dbReference type="RefSeq" id="WP_213428948.1">
    <property type="nucleotide sequence ID" value="NZ_AP031286.1"/>
</dbReference>
<reference evidence="1" key="1">
    <citation type="submission" date="2022-06" db="EMBL/GenBank/DDBJ databases">
        <authorList>
            <person name="Dietemann V."/>
            <person name="Ory F."/>
            <person name="Dainat B."/>
            <person name="Oberhansli S."/>
        </authorList>
    </citation>
    <scope>NUCLEOTIDE SEQUENCE</scope>
    <source>
        <strain evidence="1">Ena-SAMPLE-TAB-26-04-2022-14:26:32:270-5432</strain>
    </source>
</reference>
<name>A0ABM9G8B1_9BACL</name>
<sequence length="95" mass="10001">MAIYDIDRDLLIDAYQVNIDKKKSVKVIHKNSGTIINSTVEELTKLGSISTSSSQEECEWASIAACTLAGAAFGGVGGLVCTVATKLICDNCACD</sequence>
<protein>
    <submittedName>
        <fullName evidence="1">Uncharacterized protein</fullName>
    </submittedName>
</protein>
<proteinExistence type="predicted"/>
<dbReference type="Proteomes" id="UP001154322">
    <property type="component" value="Unassembled WGS sequence"/>
</dbReference>
<gene>
    <name evidence="1" type="ORF">WJ0W_005432</name>
</gene>
<keyword evidence="2" id="KW-1185">Reference proteome</keyword>
<dbReference type="EMBL" id="CALYLO010000009">
    <property type="protein sequence ID" value="CAH8248174.1"/>
    <property type="molecule type" value="Genomic_DNA"/>
</dbReference>